<comment type="caution">
    <text evidence="1">The sequence shown here is derived from an EMBL/GenBank/DDBJ whole genome shotgun (WGS) entry which is preliminary data.</text>
</comment>
<organism evidence="1 2">
    <name type="scientific">Dermatophagoides pteronyssinus</name>
    <name type="common">European house dust mite</name>
    <dbReference type="NCBI Taxonomy" id="6956"/>
    <lineage>
        <taxon>Eukaryota</taxon>
        <taxon>Metazoa</taxon>
        <taxon>Ecdysozoa</taxon>
        <taxon>Arthropoda</taxon>
        <taxon>Chelicerata</taxon>
        <taxon>Arachnida</taxon>
        <taxon>Acari</taxon>
        <taxon>Acariformes</taxon>
        <taxon>Sarcoptiformes</taxon>
        <taxon>Astigmata</taxon>
        <taxon>Psoroptidia</taxon>
        <taxon>Analgoidea</taxon>
        <taxon>Pyroglyphidae</taxon>
        <taxon>Dermatophagoidinae</taxon>
        <taxon>Dermatophagoides</taxon>
    </lineage>
</organism>
<sequence>MSKFNKVWELVDQTQPTSQEKTNGNYMNAWCKLGNFLANKRNGLLCIDFEQRSFHLLSLKTDDYDPHNDINR</sequence>
<gene>
    <name evidence="1" type="ORF">DERP_009945</name>
</gene>
<accession>A0ABQ8J241</accession>
<reference evidence="1 2" key="2">
    <citation type="journal article" date="2022" name="Mol. Biol. Evol.">
        <title>Comparative Genomics Reveals Insights into the Divergent Evolution of Astigmatic Mites and Household Pest Adaptations.</title>
        <authorList>
            <person name="Xiong Q."/>
            <person name="Wan A.T."/>
            <person name="Liu X."/>
            <person name="Fung C.S."/>
            <person name="Xiao X."/>
            <person name="Malainual N."/>
            <person name="Hou J."/>
            <person name="Wang L."/>
            <person name="Wang M."/>
            <person name="Yang K.Y."/>
            <person name="Cui Y."/>
            <person name="Leung E.L."/>
            <person name="Nong W."/>
            <person name="Shin S.K."/>
            <person name="Au S.W."/>
            <person name="Jeong K.Y."/>
            <person name="Chew F.T."/>
            <person name="Hui J.H."/>
            <person name="Leung T.F."/>
            <person name="Tungtrongchitr A."/>
            <person name="Zhong N."/>
            <person name="Liu Z."/>
            <person name="Tsui S.K."/>
        </authorList>
    </citation>
    <scope>NUCLEOTIDE SEQUENCE [LARGE SCALE GENOMIC DNA]</scope>
    <source>
        <strain evidence="1">Derp</strain>
    </source>
</reference>
<proteinExistence type="predicted"/>
<evidence type="ECO:0000313" key="1">
    <source>
        <dbReference type="EMBL" id="KAH9416582.1"/>
    </source>
</evidence>
<protein>
    <submittedName>
        <fullName evidence="1">Uncharacterized protein</fullName>
    </submittedName>
</protein>
<keyword evidence="2" id="KW-1185">Reference proteome</keyword>
<evidence type="ECO:0000313" key="2">
    <source>
        <dbReference type="Proteomes" id="UP000887458"/>
    </source>
</evidence>
<name>A0ABQ8J241_DERPT</name>
<dbReference type="EMBL" id="NJHN03000090">
    <property type="protein sequence ID" value="KAH9416582.1"/>
    <property type="molecule type" value="Genomic_DNA"/>
</dbReference>
<reference evidence="1 2" key="1">
    <citation type="journal article" date="2018" name="J. Allergy Clin. Immunol.">
        <title>High-quality assembly of Dermatophagoides pteronyssinus genome and transcriptome reveals a wide range of novel allergens.</title>
        <authorList>
            <person name="Liu X.Y."/>
            <person name="Yang K.Y."/>
            <person name="Wang M.Q."/>
            <person name="Kwok J.S."/>
            <person name="Zeng X."/>
            <person name="Yang Z."/>
            <person name="Xiao X.J."/>
            <person name="Lau C.P."/>
            <person name="Li Y."/>
            <person name="Huang Z.M."/>
            <person name="Ba J.G."/>
            <person name="Yim A.K."/>
            <person name="Ouyang C.Y."/>
            <person name="Ngai S.M."/>
            <person name="Chan T.F."/>
            <person name="Leung E.L."/>
            <person name="Liu L."/>
            <person name="Liu Z.G."/>
            <person name="Tsui S.K."/>
        </authorList>
    </citation>
    <scope>NUCLEOTIDE SEQUENCE [LARGE SCALE GENOMIC DNA]</scope>
    <source>
        <strain evidence="1">Derp</strain>
    </source>
</reference>
<dbReference type="Proteomes" id="UP000887458">
    <property type="component" value="Unassembled WGS sequence"/>
</dbReference>